<dbReference type="AlphaFoldDB" id="A0AAJ0HF26"/>
<evidence type="ECO:0000313" key="3">
    <source>
        <dbReference type="Proteomes" id="UP001275084"/>
    </source>
</evidence>
<comment type="caution">
    <text evidence="2">The sequence shown here is derived from an EMBL/GenBank/DDBJ whole genome shotgun (WGS) entry which is preliminary data.</text>
</comment>
<reference evidence="2" key="2">
    <citation type="submission" date="2023-06" db="EMBL/GenBank/DDBJ databases">
        <authorList>
            <consortium name="Lawrence Berkeley National Laboratory"/>
            <person name="Haridas S."/>
            <person name="Hensen N."/>
            <person name="Bonometti L."/>
            <person name="Westerberg I."/>
            <person name="Brannstrom I.O."/>
            <person name="Guillou S."/>
            <person name="Cros-Aarteil S."/>
            <person name="Calhoun S."/>
            <person name="Kuo A."/>
            <person name="Mondo S."/>
            <person name="Pangilinan J."/>
            <person name="Riley R."/>
            <person name="Labutti K."/>
            <person name="Andreopoulos B."/>
            <person name="Lipzen A."/>
            <person name="Chen C."/>
            <person name="Yanf M."/>
            <person name="Daum C."/>
            <person name="Ng V."/>
            <person name="Clum A."/>
            <person name="Steindorff A."/>
            <person name="Ohm R."/>
            <person name="Martin F."/>
            <person name="Silar P."/>
            <person name="Natvig D."/>
            <person name="Lalanne C."/>
            <person name="Gautier V."/>
            <person name="Ament-Velasquez S.L."/>
            <person name="Kruys A."/>
            <person name="Hutchinson M.I."/>
            <person name="Powell A.J."/>
            <person name="Barry K."/>
            <person name="Miller A.N."/>
            <person name="Grigoriev I.V."/>
            <person name="Debuchy R."/>
            <person name="Gladieux P."/>
            <person name="Thoren M.H."/>
            <person name="Johannesson H."/>
        </authorList>
    </citation>
    <scope>NUCLEOTIDE SEQUENCE</scope>
    <source>
        <strain evidence="2">CBS 955.72</strain>
    </source>
</reference>
<feature type="compositionally biased region" description="Polar residues" evidence="1">
    <location>
        <begin position="52"/>
        <end position="65"/>
    </location>
</feature>
<protein>
    <submittedName>
        <fullName evidence="2">Uncharacterized protein</fullName>
    </submittedName>
</protein>
<evidence type="ECO:0000313" key="2">
    <source>
        <dbReference type="EMBL" id="KAK3349677.1"/>
    </source>
</evidence>
<gene>
    <name evidence="2" type="ORF">B0T25DRAFT_247760</name>
</gene>
<proteinExistence type="predicted"/>
<keyword evidence="3" id="KW-1185">Reference proteome</keyword>
<organism evidence="2 3">
    <name type="scientific">Lasiosphaeria hispida</name>
    <dbReference type="NCBI Taxonomy" id="260671"/>
    <lineage>
        <taxon>Eukaryota</taxon>
        <taxon>Fungi</taxon>
        <taxon>Dikarya</taxon>
        <taxon>Ascomycota</taxon>
        <taxon>Pezizomycotina</taxon>
        <taxon>Sordariomycetes</taxon>
        <taxon>Sordariomycetidae</taxon>
        <taxon>Sordariales</taxon>
        <taxon>Lasiosphaeriaceae</taxon>
        <taxon>Lasiosphaeria</taxon>
    </lineage>
</organism>
<dbReference type="Proteomes" id="UP001275084">
    <property type="component" value="Unassembled WGS sequence"/>
</dbReference>
<evidence type="ECO:0000256" key="1">
    <source>
        <dbReference type="SAM" id="MobiDB-lite"/>
    </source>
</evidence>
<reference evidence="2" key="1">
    <citation type="journal article" date="2023" name="Mol. Phylogenet. Evol.">
        <title>Genome-scale phylogeny and comparative genomics of the fungal order Sordariales.</title>
        <authorList>
            <person name="Hensen N."/>
            <person name="Bonometti L."/>
            <person name="Westerberg I."/>
            <person name="Brannstrom I.O."/>
            <person name="Guillou S."/>
            <person name="Cros-Aarteil S."/>
            <person name="Calhoun S."/>
            <person name="Haridas S."/>
            <person name="Kuo A."/>
            <person name="Mondo S."/>
            <person name="Pangilinan J."/>
            <person name="Riley R."/>
            <person name="LaButti K."/>
            <person name="Andreopoulos B."/>
            <person name="Lipzen A."/>
            <person name="Chen C."/>
            <person name="Yan M."/>
            <person name="Daum C."/>
            <person name="Ng V."/>
            <person name="Clum A."/>
            <person name="Steindorff A."/>
            <person name="Ohm R.A."/>
            <person name="Martin F."/>
            <person name="Silar P."/>
            <person name="Natvig D.O."/>
            <person name="Lalanne C."/>
            <person name="Gautier V."/>
            <person name="Ament-Velasquez S.L."/>
            <person name="Kruys A."/>
            <person name="Hutchinson M.I."/>
            <person name="Powell A.J."/>
            <person name="Barry K."/>
            <person name="Miller A.N."/>
            <person name="Grigoriev I.V."/>
            <person name="Debuchy R."/>
            <person name="Gladieux P."/>
            <person name="Hiltunen Thoren M."/>
            <person name="Johannesson H."/>
        </authorList>
    </citation>
    <scope>NUCLEOTIDE SEQUENCE</scope>
    <source>
        <strain evidence="2">CBS 955.72</strain>
    </source>
</reference>
<sequence length="121" mass="13415">MSSVTAPEPCASPDHSVADANPPQPSISTRVPVDPPPVPSMPMDRQTKFAATESTEQQPVFSGNSHGLGKYTYSPLLPRNIRLLHLMPHGRDKDPIHCQLFEYPIQGTWERADLYEALSYC</sequence>
<name>A0AAJ0HF26_9PEZI</name>
<dbReference type="EMBL" id="JAUIQD010000005">
    <property type="protein sequence ID" value="KAK3349677.1"/>
    <property type="molecule type" value="Genomic_DNA"/>
</dbReference>
<feature type="region of interest" description="Disordered" evidence="1">
    <location>
        <begin position="1"/>
        <end position="66"/>
    </location>
</feature>
<accession>A0AAJ0HF26</accession>